<name>A0A6P7X1K2_9AMPH</name>
<feature type="region of interest" description="Disordered" evidence="1">
    <location>
        <begin position="344"/>
        <end position="364"/>
    </location>
</feature>
<accession>A0A6P7X1K2</accession>
<dbReference type="RefSeq" id="XP_030047246.1">
    <property type="nucleotide sequence ID" value="XM_030191386.1"/>
</dbReference>
<feature type="chain" id="PRO_5027729501" evidence="2">
    <location>
        <begin position="23"/>
        <end position="881"/>
    </location>
</feature>
<gene>
    <name evidence="4" type="primary">LOC115461525</name>
</gene>
<evidence type="ECO:0000313" key="3">
    <source>
        <dbReference type="Proteomes" id="UP000515156"/>
    </source>
</evidence>
<evidence type="ECO:0000313" key="4">
    <source>
        <dbReference type="RefSeq" id="XP_030047246.1"/>
    </source>
</evidence>
<proteinExistence type="predicted"/>
<dbReference type="KEGG" id="muo:115461525"/>
<dbReference type="GeneID" id="115461525"/>
<reference evidence="4" key="1">
    <citation type="submission" date="2025-08" db="UniProtKB">
        <authorList>
            <consortium name="RefSeq"/>
        </authorList>
    </citation>
    <scope>IDENTIFICATION</scope>
</reference>
<evidence type="ECO:0000256" key="1">
    <source>
        <dbReference type="SAM" id="MobiDB-lite"/>
    </source>
</evidence>
<evidence type="ECO:0000256" key="2">
    <source>
        <dbReference type="SAM" id="SignalP"/>
    </source>
</evidence>
<keyword evidence="2" id="KW-0732">Signal</keyword>
<feature type="signal peptide" evidence="2">
    <location>
        <begin position="1"/>
        <end position="22"/>
    </location>
</feature>
<dbReference type="AlphaFoldDB" id="A0A6P7X1K2"/>
<keyword evidence="3" id="KW-1185">Reference proteome</keyword>
<organism evidence="3 4">
    <name type="scientific">Microcaecilia unicolor</name>
    <dbReference type="NCBI Taxonomy" id="1415580"/>
    <lineage>
        <taxon>Eukaryota</taxon>
        <taxon>Metazoa</taxon>
        <taxon>Chordata</taxon>
        <taxon>Craniata</taxon>
        <taxon>Vertebrata</taxon>
        <taxon>Euteleostomi</taxon>
        <taxon>Amphibia</taxon>
        <taxon>Gymnophiona</taxon>
        <taxon>Siphonopidae</taxon>
        <taxon>Microcaecilia</taxon>
    </lineage>
</organism>
<dbReference type="OrthoDB" id="10651092at2759"/>
<dbReference type="InParanoid" id="A0A6P7X1K2"/>
<sequence length="881" mass="88914">MYLCKLNAVVALLAGVLRLVASTTLTTTETTGVATSFTNSTIPSAEISTASQFTSSVNSTGASSLQLPGGTSTAVPGITHWTNQSSTLSSFPTGVSNVTAVNNETFGPSVNTTSLLSPTASSSITQVAFNTTLSNNGSSIASSSWLFPEVGRSTTVPGVTEWNNQSSTDSSFATGEGNMSTSIGLTTLTPITAVNNETSGPFGNTTSLLSPTASSSITQIAFNTTLSNNGSSIASSSSLLPEVGTSTAVPGITAWNNQSSSTHSSFATGEGNMSTSIGLTTFTPITAVNNETPGSSVNTTSPLSPTASSSITQVAFNTTLSNNGSSIASSSWLFPEVGNSTTVPGVTEWNNQSSTHSSFTTGEGNMSTSIGLTTLTPITAVNNETSGPSVNTTPLLSLTASSSITQVAFNTTLSNNGSSIASSSWLFPEVGNSTTVPGVTEWNNQSSTDSSFATGEGNMSTSIGLTTLTPITAVNNETSGPFGNTTSLLSPTASSSITQIAFNTTLSHNGSSIASSSSLLPEVGTSTAVPGITAWNNQSSSTHSSFATGEGNMSTSIGLTTFTPITAVNNETPGSSVNTTSPLSPTASSSITQVAFNTTLSNNGSSIASSSWLFPEVGRSTTVPGVTEWNNQSSTDSSFATGEGNMSTSIGLTTLTPITAVNNETSGPSVNTTPLLSLTASSSITQVAFNTTLSNNGSSIASSSWLLPEVGNSTTVPGVTEWNNQSSTHSSFATGEGNMSTSIGLTTLTPITTVNNETSGPFVNTTSLLSPTASSSITQVAFNTTLSNNGSSIASSSSLLPEVGTSTAVPGITAWNNQSTSTHSSFATGEGNMSTSIGLTTFTPITAVNNETPGSSVNTTPRLSLTASSSITQGDLPLFLV</sequence>
<protein>
    <submittedName>
        <fullName evidence="4">Uncharacterized protein PB18E9.04c-like</fullName>
    </submittedName>
</protein>
<dbReference type="Proteomes" id="UP000515156">
    <property type="component" value="Chromosome 1"/>
</dbReference>